<keyword evidence="1" id="KW-1133">Transmembrane helix</keyword>
<dbReference type="InterPro" id="IPR009936">
    <property type="entry name" value="DUF1468"/>
</dbReference>
<name>A0ABQ6LSW9_9RHOB</name>
<evidence type="ECO:0000313" key="4">
    <source>
        <dbReference type="Proteomes" id="UP001239909"/>
    </source>
</evidence>
<keyword evidence="1" id="KW-0472">Membrane</keyword>
<evidence type="ECO:0000313" key="3">
    <source>
        <dbReference type="EMBL" id="GMG85172.1"/>
    </source>
</evidence>
<reference evidence="3 4" key="1">
    <citation type="submission" date="2023-04" db="EMBL/GenBank/DDBJ databases">
        <title>Marinoamorphus aggregata gen. nov., sp. Nov., isolate from tissue of brittle star Ophioplocus japonicus.</title>
        <authorList>
            <person name="Kawano K."/>
            <person name="Sawayama S."/>
            <person name="Nakagawa S."/>
        </authorList>
    </citation>
    <scope>NUCLEOTIDE SEQUENCE [LARGE SCALE GENOMIC DNA]</scope>
    <source>
        <strain evidence="3 4">NKW23</strain>
    </source>
</reference>
<keyword evidence="4" id="KW-1185">Reference proteome</keyword>
<feature type="domain" description="DUF1468" evidence="2">
    <location>
        <begin position="4"/>
        <end position="146"/>
    </location>
</feature>
<feature type="transmembrane region" description="Helical" evidence="1">
    <location>
        <begin position="78"/>
        <end position="101"/>
    </location>
</feature>
<feature type="transmembrane region" description="Helical" evidence="1">
    <location>
        <begin position="38"/>
        <end position="57"/>
    </location>
</feature>
<feature type="transmembrane region" description="Helical" evidence="1">
    <location>
        <begin position="121"/>
        <end position="144"/>
    </location>
</feature>
<sequence>MANAILFIFGISFLVYINPTFTSDGDGTVVSPRLLPEACAVVIVVCTGGLLARDLVARIGRSVVARADAESQGEISRIEFASLAAVTALLCASVALFLWAGPLWGSILLISGSQLLSGERSPVALILTPVCLTAGAYVLFYHVLGTSVA</sequence>
<keyword evidence="1" id="KW-0812">Transmembrane</keyword>
<evidence type="ECO:0000259" key="2">
    <source>
        <dbReference type="Pfam" id="PF07331"/>
    </source>
</evidence>
<protein>
    <recommendedName>
        <fullName evidence="2">DUF1468 domain-containing protein</fullName>
    </recommendedName>
</protein>
<comment type="caution">
    <text evidence="3">The sequence shown here is derived from an EMBL/GenBank/DDBJ whole genome shotgun (WGS) entry which is preliminary data.</text>
</comment>
<evidence type="ECO:0000256" key="1">
    <source>
        <dbReference type="SAM" id="Phobius"/>
    </source>
</evidence>
<organism evidence="3 4">
    <name type="scientific">Paralimibaculum aggregatum</name>
    <dbReference type="NCBI Taxonomy" id="3036245"/>
    <lineage>
        <taxon>Bacteria</taxon>
        <taxon>Pseudomonadati</taxon>
        <taxon>Pseudomonadota</taxon>
        <taxon>Alphaproteobacteria</taxon>
        <taxon>Rhodobacterales</taxon>
        <taxon>Paracoccaceae</taxon>
        <taxon>Paralimibaculum</taxon>
    </lineage>
</organism>
<dbReference type="EMBL" id="BSYI01000053">
    <property type="protein sequence ID" value="GMG85172.1"/>
    <property type="molecule type" value="Genomic_DNA"/>
</dbReference>
<gene>
    <name evidence="3" type="ORF">LNKW23_43880</name>
</gene>
<dbReference type="Proteomes" id="UP001239909">
    <property type="component" value="Unassembled WGS sequence"/>
</dbReference>
<dbReference type="Pfam" id="PF07331">
    <property type="entry name" value="TctB"/>
    <property type="match status" value="1"/>
</dbReference>
<accession>A0ABQ6LSW9</accession>
<proteinExistence type="predicted"/>